<organism evidence="3 4">
    <name type="scientific">Hyphomicrobium album</name>
    <dbReference type="NCBI Taxonomy" id="2665159"/>
    <lineage>
        <taxon>Bacteria</taxon>
        <taxon>Pseudomonadati</taxon>
        <taxon>Pseudomonadota</taxon>
        <taxon>Alphaproteobacteria</taxon>
        <taxon>Hyphomicrobiales</taxon>
        <taxon>Hyphomicrobiaceae</taxon>
        <taxon>Hyphomicrobium</taxon>
    </lineage>
</organism>
<dbReference type="RefSeq" id="WP_154738100.1">
    <property type="nucleotide sequence ID" value="NZ_WMBQ01000001.1"/>
</dbReference>
<keyword evidence="2" id="KW-1133">Transmembrane helix</keyword>
<keyword evidence="2" id="KW-0812">Transmembrane</keyword>
<reference evidence="3 4" key="1">
    <citation type="submission" date="2019-11" db="EMBL/GenBank/DDBJ databases">
        <title>Identification of a novel strain.</title>
        <authorList>
            <person name="Xu Q."/>
            <person name="Wang G."/>
        </authorList>
    </citation>
    <scope>NUCLEOTIDE SEQUENCE [LARGE SCALE GENOMIC DNA]</scope>
    <source>
        <strain evidence="4">xq</strain>
    </source>
</reference>
<protein>
    <submittedName>
        <fullName evidence="3">Uncharacterized protein</fullName>
    </submittedName>
</protein>
<comment type="caution">
    <text evidence="3">The sequence shown here is derived from an EMBL/GenBank/DDBJ whole genome shotgun (WGS) entry which is preliminary data.</text>
</comment>
<dbReference type="AlphaFoldDB" id="A0A6I3KI09"/>
<feature type="region of interest" description="Disordered" evidence="1">
    <location>
        <begin position="157"/>
        <end position="186"/>
    </location>
</feature>
<name>A0A6I3KI09_9HYPH</name>
<evidence type="ECO:0000256" key="1">
    <source>
        <dbReference type="SAM" id="MobiDB-lite"/>
    </source>
</evidence>
<keyword evidence="4" id="KW-1185">Reference proteome</keyword>
<dbReference type="Proteomes" id="UP000440694">
    <property type="component" value="Unassembled WGS sequence"/>
</dbReference>
<evidence type="ECO:0000256" key="2">
    <source>
        <dbReference type="SAM" id="Phobius"/>
    </source>
</evidence>
<proteinExistence type="predicted"/>
<evidence type="ECO:0000313" key="3">
    <source>
        <dbReference type="EMBL" id="MTD93570.1"/>
    </source>
</evidence>
<dbReference type="EMBL" id="WMBQ01000001">
    <property type="protein sequence ID" value="MTD93570.1"/>
    <property type="molecule type" value="Genomic_DNA"/>
</dbReference>
<accession>A0A6I3KI09</accession>
<keyword evidence="2" id="KW-0472">Membrane</keyword>
<feature type="transmembrane region" description="Helical" evidence="2">
    <location>
        <begin position="6"/>
        <end position="22"/>
    </location>
</feature>
<sequence>MGEFLAAVVSAFVALGGLLVAWRRAREAALRKGEVLAWSNDVIHNMQSLVLICQRRSVPLPPEIEAAKLHDIYFATSVLAEQGRLFFKNERAGDHGIDKPEAFQGRRPDILDQVILAHQIAGAFGGADEEARRRMCCVAEDAARRFVTLAQKEVGRSRTASAATSKGGTGPTLPSLMSGVAPERLR</sequence>
<evidence type="ECO:0000313" key="4">
    <source>
        <dbReference type="Proteomes" id="UP000440694"/>
    </source>
</evidence>
<gene>
    <name evidence="3" type="ORF">GIW81_04385</name>
</gene>